<keyword evidence="1" id="KW-1133">Transmembrane helix</keyword>
<dbReference type="HOGENOM" id="CLU_2581537_0_0_2"/>
<evidence type="ECO:0000313" key="2">
    <source>
        <dbReference type="EMBL" id="AFU59221.1"/>
    </source>
</evidence>
<organism evidence="2 3">
    <name type="scientific">Nitrososphaera gargensis (strain Ga9.2)</name>
    <dbReference type="NCBI Taxonomy" id="1237085"/>
    <lineage>
        <taxon>Archaea</taxon>
        <taxon>Nitrososphaerota</taxon>
        <taxon>Nitrososphaeria</taxon>
        <taxon>Nitrososphaerales</taxon>
        <taxon>Nitrososphaeraceae</taxon>
        <taxon>Nitrososphaera</taxon>
    </lineage>
</organism>
<accession>K0ICY0</accession>
<keyword evidence="1" id="KW-0812">Transmembrane</keyword>
<evidence type="ECO:0000256" key="1">
    <source>
        <dbReference type="SAM" id="Phobius"/>
    </source>
</evidence>
<proteinExistence type="predicted"/>
<dbReference type="Proteomes" id="UP000008037">
    <property type="component" value="Chromosome"/>
</dbReference>
<sequence>MAKLAPTLIAVASAFTVQMALMNEAYGHPACTMPCGASSTTEPSLSWAMFVIAALATAFVVYGTTRQKAKNFAIFNIYNY</sequence>
<protein>
    <submittedName>
        <fullName evidence="2">Uncharacterized protein</fullName>
    </submittedName>
</protein>
<name>K0ICY0_NITGG</name>
<dbReference type="AlphaFoldDB" id="K0ICY0"/>
<keyword evidence="1" id="KW-0472">Membrane</keyword>
<dbReference type="KEGG" id="nga:Ngar_c22940"/>
<evidence type="ECO:0000313" key="3">
    <source>
        <dbReference type="Proteomes" id="UP000008037"/>
    </source>
</evidence>
<dbReference type="EMBL" id="CP002408">
    <property type="protein sequence ID" value="AFU59221.1"/>
    <property type="molecule type" value="Genomic_DNA"/>
</dbReference>
<dbReference type="BioCyc" id="CNIT1237085:G1324-2292-MONOMER"/>
<feature type="transmembrane region" description="Helical" evidence="1">
    <location>
        <begin position="43"/>
        <end position="62"/>
    </location>
</feature>
<dbReference type="InParanoid" id="K0ICY0"/>
<gene>
    <name evidence="2" type="ordered locus">Ngar_c22940</name>
</gene>
<reference evidence="2 3" key="1">
    <citation type="journal article" date="2012" name="Environ. Microbiol.">
        <title>The genome of the ammonia-oxidizing Candidatus Nitrososphaera gargensis: insights into metabolic versatility and environmental adaptations.</title>
        <authorList>
            <person name="Spang A."/>
            <person name="Poehlein A."/>
            <person name="Offre P."/>
            <person name="Zumbragel S."/>
            <person name="Haider S."/>
            <person name="Rychlik N."/>
            <person name="Nowka B."/>
            <person name="Schmeisser C."/>
            <person name="Lebedeva E.V."/>
            <person name="Rattei T."/>
            <person name="Bohm C."/>
            <person name="Schmid M."/>
            <person name="Galushko A."/>
            <person name="Hatzenpichler R."/>
            <person name="Weinmaier T."/>
            <person name="Daniel R."/>
            <person name="Schleper C."/>
            <person name="Spieck E."/>
            <person name="Streit W."/>
            <person name="Wagner M."/>
        </authorList>
    </citation>
    <scope>NUCLEOTIDE SEQUENCE [LARGE SCALE GENOMIC DNA]</scope>
    <source>
        <strain evidence="3">Ga9.2</strain>
    </source>
</reference>
<keyword evidence="3" id="KW-1185">Reference proteome</keyword>